<evidence type="ECO:0000313" key="2">
    <source>
        <dbReference type="EMBL" id="MBS0032189.1"/>
    </source>
</evidence>
<evidence type="ECO:0000256" key="1">
    <source>
        <dbReference type="SAM" id="Phobius"/>
    </source>
</evidence>
<name>A0ABS5JAG3_9BACT</name>
<accession>A0ABS5JAG3</accession>
<protein>
    <submittedName>
        <fullName evidence="2">Uncharacterized protein</fullName>
    </submittedName>
</protein>
<comment type="caution">
    <text evidence="2">The sequence shown here is derived from an EMBL/GenBank/DDBJ whole genome shotgun (WGS) entry which is preliminary data.</text>
</comment>
<proteinExistence type="predicted"/>
<keyword evidence="1" id="KW-0812">Transmembrane</keyword>
<organism evidence="2 3">
    <name type="scientific">Chitinophaga hostae</name>
    <dbReference type="NCBI Taxonomy" id="2831022"/>
    <lineage>
        <taxon>Bacteria</taxon>
        <taxon>Pseudomonadati</taxon>
        <taxon>Bacteroidota</taxon>
        <taxon>Chitinophagia</taxon>
        <taxon>Chitinophagales</taxon>
        <taxon>Chitinophagaceae</taxon>
        <taxon>Chitinophaga</taxon>
    </lineage>
</organism>
<dbReference type="EMBL" id="JAGTXB010000029">
    <property type="protein sequence ID" value="MBS0032189.1"/>
    <property type="molecule type" value="Genomic_DNA"/>
</dbReference>
<gene>
    <name evidence="2" type="ORF">KE626_32955</name>
</gene>
<dbReference type="RefSeq" id="WP_211977347.1">
    <property type="nucleotide sequence ID" value="NZ_JAGTXB010000029.1"/>
</dbReference>
<sequence>MIADRVMLKKDPEKVPLTRQTSDDDTKELIALMDNIPNAKSVAAAYRQMIRTGSLEQRFRTGDPGRSWLEIEQMILSRECRRKGNRRKIIRMVIIFALVGIASYFGGVYLLAKGKFMAVQVVK</sequence>
<keyword evidence="1" id="KW-0472">Membrane</keyword>
<feature type="transmembrane region" description="Helical" evidence="1">
    <location>
        <begin position="89"/>
        <end position="112"/>
    </location>
</feature>
<reference evidence="2 3" key="1">
    <citation type="submission" date="2021-04" db="EMBL/GenBank/DDBJ databases">
        <title>Chitinophaga sp. nov., isolated from the rhizosphere soil.</title>
        <authorList>
            <person name="He S."/>
        </authorList>
    </citation>
    <scope>NUCLEOTIDE SEQUENCE [LARGE SCALE GENOMIC DNA]</scope>
    <source>
        <strain evidence="2 3">2R12</strain>
    </source>
</reference>
<evidence type="ECO:0000313" key="3">
    <source>
        <dbReference type="Proteomes" id="UP000676386"/>
    </source>
</evidence>
<keyword evidence="3" id="KW-1185">Reference proteome</keyword>
<keyword evidence="1" id="KW-1133">Transmembrane helix</keyword>
<dbReference type="Proteomes" id="UP000676386">
    <property type="component" value="Unassembled WGS sequence"/>
</dbReference>